<gene>
    <name evidence="3" type="ORF">SAMN02927903_01448</name>
</gene>
<dbReference type="Proteomes" id="UP000199354">
    <property type="component" value="Unassembled WGS sequence"/>
</dbReference>
<organism evidence="3 4">
    <name type="scientific">Flavobacterium caeni</name>
    <dbReference type="NCBI Taxonomy" id="490189"/>
    <lineage>
        <taxon>Bacteria</taxon>
        <taxon>Pseudomonadati</taxon>
        <taxon>Bacteroidota</taxon>
        <taxon>Flavobacteriia</taxon>
        <taxon>Flavobacteriales</taxon>
        <taxon>Flavobacteriaceae</taxon>
        <taxon>Flavobacterium</taxon>
    </lineage>
</organism>
<evidence type="ECO:0000313" key="4">
    <source>
        <dbReference type="Proteomes" id="UP000199354"/>
    </source>
</evidence>
<dbReference type="RefSeq" id="WP_091141635.1">
    <property type="nucleotide sequence ID" value="NZ_FMVF01000006.1"/>
</dbReference>
<reference evidence="3 4" key="1">
    <citation type="submission" date="2016-10" db="EMBL/GenBank/DDBJ databases">
        <authorList>
            <person name="de Groot N.N."/>
        </authorList>
    </citation>
    <scope>NUCLEOTIDE SEQUENCE [LARGE SCALE GENOMIC DNA]</scope>
    <source>
        <strain evidence="3 4">CGMCC 1.7031</strain>
    </source>
</reference>
<accession>A0A1G5G515</accession>
<proteinExistence type="predicted"/>
<evidence type="ECO:0000256" key="1">
    <source>
        <dbReference type="SAM" id="MobiDB-lite"/>
    </source>
</evidence>
<feature type="domain" description="DUF4296" evidence="2">
    <location>
        <begin position="23"/>
        <end position="102"/>
    </location>
</feature>
<keyword evidence="4" id="KW-1185">Reference proteome</keyword>
<name>A0A1G5G515_9FLAO</name>
<evidence type="ECO:0000259" key="2">
    <source>
        <dbReference type="Pfam" id="PF14129"/>
    </source>
</evidence>
<feature type="compositionally biased region" description="Pro residues" evidence="1">
    <location>
        <begin position="116"/>
        <end position="126"/>
    </location>
</feature>
<dbReference type="EMBL" id="FMVF01000006">
    <property type="protein sequence ID" value="SCY46574.1"/>
    <property type="molecule type" value="Genomic_DNA"/>
</dbReference>
<evidence type="ECO:0000313" key="3">
    <source>
        <dbReference type="EMBL" id="SCY46574.1"/>
    </source>
</evidence>
<dbReference type="Pfam" id="PF14129">
    <property type="entry name" value="DUF4296"/>
    <property type="match status" value="1"/>
</dbReference>
<dbReference type="AlphaFoldDB" id="A0A1G5G515"/>
<dbReference type="OrthoDB" id="1525222at2"/>
<dbReference type="InterPro" id="IPR025381">
    <property type="entry name" value="DUF4296"/>
</dbReference>
<feature type="compositionally biased region" description="Basic and acidic residues" evidence="1">
    <location>
        <begin position="101"/>
        <end position="113"/>
    </location>
</feature>
<feature type="region of interest" description="Disordered" evidence="1">
    <location>
        <begin position="101"/>
        <end position="126"/>
    </location>
</feature>
<protein>
    <recommendedName>
        <fullName evidence="2">DUF4296 domain-containing protein</fullName>
    </recommendedName>
</protein>
<dbReference type="STRING" id="490189.SAMN02927903_01448"/>
<sequence length="126" mass="14098">MKKALFLLVVLSWGCGQSAVEKPDNLIDEATMVDILYDLSVLEAMKTRDAKLSDNSSAGYVYKKYNIDSVQFAHSNQYYAAEIEKYRKIYEKVDARLQAEKTTADSLAKKEGRTTPTPPGDPGQIK</sequence>